<sequence>MAAVYHNYVANIEQAEFETATINTYIPRFQWFALPACLLLILEVLISTARNKKKTSTPMATQVAKKNSTTEKASVPRSAVAALLILVTLSMSTKSLSAAETDAPAKQVSAEQINLANQFVREGKYAEALERYQQVEPTPDDQGELNYNEAVTMYRQGDKQQAAEMFTAVAGDGETSIAARARYNLGNCHYSTGMELAEQDKAAAIEQFQTAIEHYRGALRGDPNNADARANIELAVQFIKELQEQQKEEQQKEQQQKEQQQDQQKDQQQDQQ</sequence>
<dbReference type="AlphaFoldDB" id="A0A3D3RD97"/>
<comment type="caution">
    <text evidence="3">The sequence shown here is derived from an EMBL/GenBank/DDBJ whole genome shotgun (WGS) entry which is preliminary data.</text>
</comment>
<accession>A0A3D3RD97</accession>
<evidence type="ECO:0000256" key="1">
    <source>
        <dbReference type="SAM" id="MobiDB-lite"/>
    </source>
</evidence>
<dbReference type="Proteomes" id="UP000263642">
    <property type="component" value="Unassembled WGS sequence"/>
</dbReference>
<gene>
    <name evidence="3" type="ORF">DIT97_28790</name>
</gene>
<protein>
    <submittedName>
        <fullName evidence="3">Uncharacterized protein</fullName>
    </submittedName>
</protein>
<keyword evidence="2" id="KW-0812">Transmembrane</keyword>
<keyword evidence="2" id="KW-1133">Transmembrane helix</keyword>
<organism evidence="3 4">
    <name type="scientific">Gimesia maris</name>
    <dbReference type="NCBI Taxonomy" id="122"/>
    <lineage>
        <taxon>Bacteria</taxon>
        <taxon>Pseudomonadati</taxon>
        <taxon>Planctomycetota</taxon>
        <taxon>Planctomycetia</taxon>
        <taxon>Planctomycetales</taxon>
        <taxon>Planctomycetaceae</taxon>
        <taxon>Gimesia</taxon>
    </lineage>
</organism>
<dbReference type="SUPFAM" id="SSF48452">
    <property type="entry name" value="TPR-like"/>
    <property type="match status" value="1"/>
</dbReference>
<dbReference type="Pfam" id="PF13432">
    <property type="entry name" value="TPR_16"/>
    <property type="match status" value="1"/>
</dbReference>
<feature type="region of interest" description="Disordered" evidence="1">
    <location>
        <begin position="244"/>
        <end position="272"/>
    </location>
</feature>
<name>A0A3D3RD97_9PLAN</name>
<dbReference type="InterPro" id="IPR011990">
    <property type="entry name" value="TPR-like_helical_dom_sf"/>
</dbReference>
<proteinExistence type="predicted"/>
<dbReference type="Gene3D" id="1.25.40.10">
    <property type="entry name" value="Tetratricopeptide repeat domain"/>
    <property type="match status" value="1"/>
</dbReference>
<evidence type="ECO:0000313" key="4">
    <source>
        <dbReference type="Proteomes" id="UP000263642"/>
    </source>
</evidence>
<keyword evidence="2" id="KW-0472">Membrane</keyword>
<evidence type="ECO:0000313" key="3">
    <source>
        <dbReference type="EMBL" id="HCO26815.1"/>
    </source>
</evidence>
<reference evidence="3 4" key="1">
    <citation type="journal article" date="2018" name="Nat. Biotechnol.">
        <title>A standardized bacterial taxonomy based on genome phylogeny substantially revises the tree of life.</title>
        <authorList>
            <person name="Parks D.H."/>
            <person name="Chuvochina M."/>
            <person name="Waite D.W."/>
            <person name="Rinke C."/>
            <person name="Skarshewski A."/>
            <person name="Chaumeil P.A."/>
            <person name="Hugenholtz P."/>
        </authorList>
    </citation>
    <scope>NUCLEOTIDE SEQUENCE [LARGE SCALE GENOMIC DNA]</scope>
    <source>
        <strain evidence="3">UBA9375</strain>
    </source>
</reference>
<feature type="transmembrane region" description="Helical" evidence="2">
    <location>
        <begin position="29"/>
        <end position="49"/>
    </location>
</feature>
<evidence type="ECO:0000256" key="2">
    <source>
        <dbReference type="SAM" id="Phobius"/>
    </source>
</evidence>
<feature type="non-terminal residue" evidence="3">
    <location>
        <position position="272"/>
    </location>
</feature>
<dbReference type="EMBL" id="DQAY01000179">
    <property type="protein sequence ID" value="HCO26815.1"/>
    <property type="molecule type" value="Genomic_DNA"/>
</dbReference>